<evidence type="ECO:0000259" key="4">
    <source>
        <dbReference type="PROSITE" id="PS50106"/>
    </source>
</evidence>
<dbReference type="Proteomes" id="UP000735302">
    <property type="component" value="Unassembled WGS sequence"/>
</dbReference>
<dbReference type="PANTHER" id="PTHR24214:SF38">
    <property type="entry name" value="PDZ AND LIM DOMAIN PROTEIN ZASP-RELATED"/>
    <property type="match status" value="1"/>
</dbReference>
<dbReference type="Pfam" id="PF00595">
    <property type="entry name" value="PDZ"/>
    <property type="match status" value="1"/>
</dbReference>
<dbReference type="SMART" id="SM00228">
    <property type="entry name" value="PDZ"/>
    <property type="match status" value="1"/>
</dbReference>
<keyword evidence="3" id="KW-0862">Zinc</keyword>
<evidence type="ECO:0000313" key="5">
    <source>
        <dbReference type="EMBL" id="GFO38244.1"/>
    </source>
</evidence>
<dbReference type="InterPro" id="IPR036034">
    <property type="entry name" value="PDZ_sf"/>
</dbReference>
<gene>
    <name evidence="5" type="ORF">PoB_006474900</name>
</gene>
<evidence type="ECO:0000256" key="2">
    <source>
        <dbReference type="ARBA" id="ARBA00022490"/>
    </source>
</evidence>
<evidence type="ECO:0000256" key="3">
    <source>
        <dbReference type="ARBA" id="ARBA00023038"/>
    </source>
</evidence>
<dbReference type="InterPro" id="IPR050604">
    <property type="entry name" value="PDZ-LIM_domain"/>
</dbReference>
<dbReference type="GO" id="GO:0003779">
    <property type="term" value="F:actin binding"/>
    <property type="evidence" value="ECO:0007669"/>
    <property type="project" value="TreeGrafter"/>
</dbReference>
<dbReference type="FunFam" id="2.30.42.10:FF:000055">
    <property type="entry name" value="PDZ and LIM domain protein 3"/>
    <property type="match status" value="1"/>
</dbReference>
<dbReference type="InterPro" id="IPR001478">
    <property type="entry name" value="PDZ"/>
</dbReference>
<keyword evidence="2" id="KW-0963">Cytoplasm</keyword>
<dbReference type="GO" id="GO:0005912">
    <property type="term" value="C:adherens junction"/>
    <property type="evidence" value="ECO:0007669"/>
    <property type="project" value="TreeGrafter"/>
</dbReference>
<evidence type="ECO:0000313" key="6">
    <source>
        <dbReference type="Proteomes" id="UP000735302"/>
    </source>
</evidence>
<dbReference type="PROSITE" id="PS50106">
    <property type="entry name" value="PDZ"/>
    <property type="match status" value="1"/>
</dbReference>
<organism evidence="5 6">
    <name type="scientific">Plakobranchus ocellatus</name>
    <dbReference type="NCBI Taxonomy" id="259542"/>
    <lineage>
        <taxon>Eukaryota</taxon>
        <taxon>Metazoa</taxon>
        <taxon>Spiralia</taxon>
        <taxon>Lophotrochozoa</taxon>
        <taxon>Mollusca</taxon>
        <taxon>Gastropoda</taxon>
        <taxon>Heterobranchia</taxon>
        <taxon>Euthyneura</taxon>
        <taxon>Panpulmonata</taxon>
        <taxon>Sacoglossa</taxon>
        <taxon>Placobranchoidea</taxon>
        <taxon>Plakobranchidae</taxon>
        <taxon>Plakobranchus</taxon>
    </lineage>
</organism>
<dbReference type="GO" id="GO:0031941">
    <property type="term" value="C:filamentous actin"/>
    <property type="evidence" value="ECO:0007669"/>
    <property type="project" value="TreeGrafter"/>
</dbReference>
<protein>
    <submittedName>
        <fullName evidence="5">PDZ and LIM domain protein 5</fullName>
    </submittedName>
</protein>
<dbReference type="GO" id="GO:0030018">
    <property type="term" value="C:Z disc"/>
    <property type="evidence" value="ECO:0007669"/>
    <property type="project" value="TreeGrafter"/>
</dbReference>
<dbReference type="GO" id="GO:0061061">
    <property type="term" value="P:muscle structure development"/>
    <property type="evidence" value="ECO:0007669"/>
    <property type="project" value="TreeGrafter"/>
</dbReference>
<keyword evidence="3" id="KW-0440">LIM domain</keyword>
<feature type="domain" description="PDZ" evidence="4">
    <location>
        <begin position="7"/>
        <end position="87"/>
    </location>
</feature>
<dbReference type="SUPFAM" id="SSF50156">
    <property type="entry name" value="PDZ domain-like"/>
    <property type="match status" value="1"/>
</dbReference>
<dbReference type="GO" id="GO:0001725">
    <property type="term" value="C:stress fiber"/>
    <property type="evidence" value="ECO:0007669"/>
    <property type="project" value="TreeGrafter"/>
</dbReference>
<dbReference type="EMBL" id="BLXT01007309">
    <property type="protein sequence ID" value="GFO38244.1"/>
    <property type="molecule type" value="Genomic_DNA"/>
</dbReference>
<keyword evidence="3" id="KW-0479">Metal-binding</keyword>
<dbReference type="GO" id="GO:0051371">
    <property type="term" value="F:muscle alpha-actinin binding"/>
    <property type="evidence" value="ECO:0007669"/>
    <property type="project" value="TreeGrafter"/>
</dbReference>
<proteinExistence type="predicted"/>
<dbReference type="Gene3D" id="2.30.42.10">
    <property type="match status" value="1"/>
</dbReference>
<keyword evidence="6" id="KW-1185">Reference proteome</keyword>
<reference evidence="5 6" key="1">
    <citation type="journal article" date="2021" name="Elife">
        <title>Chloroplast acquisition without the gene transfer in kleptoplastic sea slugs, Plakobranchus ocellatus.</title>
        <authorList>
            <person name="Maeda T."/>
            <person name="Takahashi S."/>
            <person name="Yoshida T."/>
            <person name="Shimamura S."/>
            <person name="Takaki Y."/>
            <person name="Nagai Y."/>
            <person name="Toyoda A."/>
            <person name="Suzuki Y."/>
            <person name="Arimoto A."/>
            <person name="Ishii H."/>
            <person name="Satoh N."/>
            <person name="Nishiyama T."/>
            <person name="Hasebe M."/>
            <person name="Maruyama T."/>
            <person name="Minagawa J."/>
            <person name="Obokata J."/>
            <person name="Shigenobu S."/>
        </authorList>
    </citation>
    <scope>NUCLEOTIDE SEQUENCE [LARGE SCALE GENOMIC DNA]</scope>
</reference>
<dbReference type="CDD" id="cd23068">
    <property type="entry name" value="PDZ_ZASP52-like"/>
    <property type="match status" value="1"/>
</dbReference>
<dbReference type="AlphaFoldDB" id="A0AAV4D217"/>
<dbReference type="PANTHER" id="PTHR24214">
    <property type="entry name" value="PDZ AND LIM DOMAIN PROTEIN ZASP"/>
    <property type="match status" value="1"/>
</dbReference>
<comment type="subcellular location">
    <subcellularLocation>
        <location evidence="1">Cytoplasm</location>
    </subcellularLocation>
</comment>
<name>A0AAV4D217_9GAST</name>
<sequence length="87" mass="9388">MSVLTLEAKLERTESSTPWGFRMQGGKDFSSPLTIQKVNPGSLAAKCGLQVGDIILKIGSASTDHLRHKEAQTSIINSGNHLDLLLQ</sequence>
<accession>A0AAV4D217</accession>
<evidence type="ECO:0000256" key="1">
    <source>
        <dbReference type="ARBA" id="ARBA00004496"/>
    </source>
</evidence>
<dbReference type="GO" id="GO:0030036">
    <property type="term" value="P:actin cytoskeleton organization"/>
    <property type="evidence" value="ECO:0007669"/>
    <property type="project" value="TreeGrafter"/>
</dbReference>
<feature type="non-terminal residue" evidence="5">
    <location>
        <position position="87"/>
    </location>
</feature>
<comment type="caution">
    <text evidence="5">The sequence shown here is derived from an EMBL/GenBank/DDBJ whole genome shotgun (WGS) entry which is preliminary data.</text>
</comment>